<dbReference type="AlphaFoldDB" id="A0A9J6EB23"/>
<name>A0A9J6EB23_RHIMP</name>
<evidence type="ECO:0000313" key="2">
    <source>
        <dbReference type="Proteomes" id="UP000821866"/>
    </source>
</evidence>
<reference evidence="1" key="2">
    <citation type="submission" date="2021-09" db="EMBL/GenBank/DDBJ databases">
        <authorList>
            <person name="Jia N."/>
            <person name="Wang J."/>
            <person name="Shi W."/>
            <person name="Du L."/>
            <person name="Sun Y."/>
            <person name="Zhan W."/>
            <person name="Jiang J."/>
            <person name="Wang Q."/>
            <person name="Zhang B."/>
            <person name="Ji P."/>
            <person name="Sakyi L.B."/>
            <person name="Cui X."/>
            <person name="Yuan T."/>
            <person name="Jiang B."/>
            <person name="Yang W."/>
            <person name="Lam T.T.-Y."/>
            <person name="Chang Q."/>
            <person name="Ding S."/>
            <person name="Wang X."/>
            <person name="Zhu J."/>
            <person name="Ruan X."/>
            <person name="Zhao L."/>
            <person name="Wei J."/>
            <person name="Que T."/>
            <person name="Du C."/>
            <person name="Cheng J."/>
            <person name="Dai P."/>
            <person name="Han X."/>
            <person name="Huang E."/>
            <person name="Gao Y."/>
            <person name="Liu J."/>
            <person name="Shao H."/>
            <person name="Ye R."/>
            <person name="Li L."/>
            <person name="Wei W."/>
            <person name="Wang X."/>
            <person name="Wang C."/>
            <person name="Huo Q."/>
            <person name="Li W."/>
            <person name="Guo W."/>
            <person name="Chen H."/>
            <person name="Chen S."/>
            <person name="Zhou L."/>
            <person name="Zhou L."/>
            <person name="Ni X."/>
            <person name="Tian J."/>
            <person name="Zhou Y."/>
            <person name="Sheng Y."/>
            <person name="Liu T."/>
            <person name="Pan Y."/>
            <person name="Xia L."/>
            <person name="Li J."/>
            <person name="Zhao F."/>
            <person name="Cao W."/>
        </authorList>
    </citation>
    <scope>NUCLEOTIDE SEQUENCE</scope>
    <source>
        <strain evidence="1">Rmic-2018</strain>
        <tissue evidence="1">Larvae</tissue>
    </source>
</reference>
<gene>
    <name evidence="1" type="ORF">HPB51_020734</name>
</gene>
<protein>
    <submittedName>
        <fullName evidence="1">Uncharacterized protein</fullName>
    </submittedName>
</protein>
<sequence length="178" mass="19807">MEYQVDVESITPAELEADSRWIRAVKAHSATAAHQPIDATFLDPDAEDFSTAEHHPYLANINYAAARTTDRVRINPCNNSLAVSTPYEPRARLYLHASELRLGTISYPLRAYMAATDNALRDIIYNAIDSHTQDEIIQNLQSMNLNTPYAFADARRMGRSKSILITIVGTTILLSSIA</sequence>
<evidence type="ECO:0000313" key="1">
    <source>
        <dbReference type="EMBL" id="KAH8031739.1"/>
    </source>
</evidence>
<dbReference type="EMBL" id="JABSTU010000005">
    <property type="protein sequence ID" value="KAH8031739.1"/>
    <property type="molecule type" value="Genomic_DNA"/>
</dbReference>
<accession>A0A9J6EB23</accession>
<organism evidence="1 2">
    <name type="scientific">Rhipicephalus microplus</name>
    <name type="common">Cattle tick</name>
    <name type="synonym">Boophilus microplus</name>
    <dbReference type="NCBI Taxonomy" id="6941"/>
    <lineage>
        <taxon>Eukaryota</taxon>
        <taxon>Metazoa</taxon>
        <taxon>Ecdysozoa</taxon>
        <taxon>Arthropoda</taxon>
        <taxon>Chelicerata</taxon>
        <taxon>Arachnida</taxon>
        <taxon>Acari</taxon>
        <taxon>Parasitiformes</taxon>
        <taxon>Ixodida</taxon>
        <taxon>Ixodoidea</taxon>
        <taxon>Ixodidae</taxon>
        <taxon>Rhipicephalinae</taxon>
        <taxon>Rhipicephalus</taxon>
        <taxon>Boophilus</taxon>
    </lineage>
</organism>
<proteinExistence type="predicted"/>
<dbReference type="Proteomes" id="UP000821866">
    <property type="component" value="Chromosome 3"/>
</dbReference>
<reference evidence="1" key="1">
    <citation type="journal article" date="2020" name="Cell">
        <title>Large-Scale Comparative Analyses of Tick Genomes Elucidate Their Genetic Diversity and Vector Capacities.</title>
        <authorList>
            <consortium name="Tick Genome and Microbiome Consortium (TIGMIC)"/>
            <person name="Jia N."/>
            <person name="Wang J."/>
            <person name="Shi W."/>
            <person name="Du L."/>
            <person name="Sun Y."/>
            <person name="Zhan W."/>
            <person name="Jiang J.F."/>
            <person name="Wang Q."/>
            <person name="Zhang B."/>
            <person name="Ji P."/>
            <person name="Bell-Sakyi L."/>
            <person name="Cui X.M."/>
            <person name="Yuan T.T."/>
            <person name="Jiang B.G."/>
            <person name="Yang W.F."/>
            <person name="Lam T.T."/>
            <person name="Chang Q.C."/>
            <person name="Ding S.J."/>
            <person name="Wang X.J."/>
            <person name="Zhu J.G."/>
            <person name="Ruan X.D."/>
            <person name="Zhao L."/>
            <person name="Wei J.T."/>
            <person name="Ye R.Z."/>
            <person name="Que T.C."/>
            <person name="Du C.H."/>
            <person name="Zhou Y.H."/>
            <person name="Cheng J.X."/>
            <person name="Dai P.F."/>
            <person name="Guo W.B."/>
            <person name="Han X.H."/>
            <person name="Huang E.J."/>
            <person name="Li L.F."/>
            <person name="Wei W."/>
            <person name="Gao Y.C."/>
            <person name="Liu J.Z."/>
            <person name="Shao H.Z."/>
            <person name="Wang X."/>
            <person name="Wang C.C."/>
            <person name="Yang T.C."/>
            <person name="Huo Q.B."/>
            <person name="Li W."/>
            <person name="Chen H.Y."/>
            <person name="Chen S.E."/>
            <person name="Zhou L.G."/>
            <person name="Ni X.B."/>
            <person name="Tian J.H."/>
            <person name="Sheng Y."/>
            <person name="Liu T."/>
            <person name="Pan Y.S."/>
            <person name="Xia L.Y."/>
            <person name="Li J."/>
            <person name="Zhao F."/>
            <person name="Cao W.C."/>
        </authorList>
    </citation>
    <scope>NUCLEOTIDE SEQUENCE</scope>
    <source>
        <strain evidence="1">Rmic-2018</strain>
    </source>
</reference>
<keyword evidence="2" id="KW-1185">Reference proteome</keyword>
<comment type="caution">
    <text evidence="1">The sequence shown here is derived from an EMBL/GenBank/DDBJ whole genome shotgun (WGS) entry which is preliminary data.</text>
</comment>